<keyword evidence="3" id="KW-1185">Reference proteome</keyword>
<feature type="region of interest" description="Disordered" evidence="1">
    <location>
        <begin position="53"/>
        <end position="97"/>
    </location>
</feature>
<accession>A0A4C1TLD1</accession>
<dbReference type="AlphaFoldDB" id="A0A4C1TLD1"/>
<comment type="caution">
    <text evidence="2">The sequence shown here is derived from an EMBL/GenBank/DDBJ whole genome shotgun (WGS) entry which is preliminary data.</text>
</comment>
<dbReference type="EMBL" id="BGZK01005673">
    <property type="protein sequence ID" value="GBP15016.1"/>
    <property type="molecule type" value="Genomic_DNA"/>
</dbReference>
<evidence type="ECO:0000313" key="3">
    <source>
        <dbReference type="Proteomes" id="UP000299102"/>
    </source>
</evidence>
<reference evidence="2 3" key="1">
    <citation type="journal article" date="2019" name="Commun. Biol.">
        <title>The bagworm genome reveals a unique fibroin gene that provides high tensile strength.</title>
        <authorList>
            <person name="Kono N."/>
            <person name="Nakamura H."/>
            <person name="Ohtoshi R."/>
            <person name="Tomita M."/>
            <person name="Numata K."/>
            <person name="Arakawa K."/>
        </authorList>
    </citation>
    <scope>NUCLEOTIDE SEQUENCE [LARGE SCALE GENOMIC DNA]</scope>
</reference>
<dbReference type="Proteomes" id="UP000299102">
    <property type="component" value="Unassembled WGS sequence"/>
</dbReference>
<gene>
    <name evidence="2" type="ORF">EVAR_74071_1</name>
</gene>
<protein>
    <submittedName>
        <fullName evidence="2">Uncharacterized protein</fullName>
    </submittedName>
</protein>
<feature type="region of interest" description="Disordered" evidence="1">
    <location>
        <begin position="1"/>
        <end position="32"/>
    </location>
</feature>
<name>A0A4C1TLD1_EUMVA</name>
<organism evidence="2 3">
    <name type="scientific">Eumeta variegata</name>
    <name type="common">Bagworm moth</name>
    <name type="synonym">Eumeta japonica</name>
    <dbReference type="NCBI Taxonomy" id="151549"/>
    <lineage>
        <taxon>Eukaryota</taxon>
        <taxon>Metazoa</taxon>
        <taxon>Ecdysozoa</taxon>
        <taxon>Arthropoda</taxon>
        <taxon>Hexapoda</taxon>
        <taxon>Insecta</taxon>
        <taxon>Pterygota</taxon>
        <taxon>Neoptera</taxon>
        <taxon>Endopterygota</taxon>
        <taxon>Lepidoptera</taxon>
        <taxon>Glossata</taxon>
        <taxon>Ditrysia</taxon>
        <taxon>Tineoidea</taxon>
        <taxon>Psychidae</taxon>
        <taxon>Oiketicinae</taxon>
        <taxon>Eumeta</taxon>
    </lineage>
</organism>
<proteinExistence type="predicted"/>
<feature type="compositionally biased region" description="Low complexity" evidence="1">
    <location>
        <begin position="8"/>
        <end position="32"/>
    </location>
</feature>
<evidence type="ECO:0000256" key="1">
    <source>
        <dbReference type="SAM" id="MobiDB-lite"/>
    </source>
</evidence>
<sequence>MQIKGVFASSSGPDPGAAGRPRRGVGAATGGASTRYTFSHRCEISAFACRDTARRGTTRRAPARRVTGSRALPPQRPRRTFGPGPIATDSIPPANYP</sequence>
<evidence type="ECO:0000313" key="2">
    <source>
        <dbReference type="EMBL" id="GBP15016.1"/>
    </source>
</evidence>